<evidence type="ECO:0000313" key="3">
    <source>
        <dbReference type="Proteomes" id="UP001462502"/>
    </source>
</evidence>
<comment type="caution">
    <text evidence="2">The sequence shown here is derived from an EMBL/GenBank/DDBJ whole genome shotgun (WGS) entry which is preliminary data.</text>
</comment>
<dbReference type="EMBL" id="JBDXMI010000001">
    <property type="protein sequence ID" value="MEO9383527.1"/>
    <property type="molecule type" value="Genomic_DNA"/>
</dbReference>
<feature type="domain" description="Restriction endonuclease type IV Mrr" evidence="1">
    <location>
        <begin position="5"/>
        <end position="112"/>
    </location>
</feature>
<keyword evidence="2" id="KW-0378">Hydrolase</keyword>
<gene>
    <name evidence="2" type="ORF">ABI908_05250</name>
</gene>
<dbReference type="RefSeq" id="WP_168194912.1">
    <property type="nucleotide sequence ID" value="NZ_CP029495.1"/>
</dbReference>
<dbReference type="Pfam" id="PF04471">
    <property type="entry name" value="Mrr_cat"/>
    <property type="match status" value="1"/>
</dbReference>
<evidence type="ECO:0000313" key="2">
    <source>
        <dbReference type="EMBL" id="MEO9383527.1"/>
    </source>
</evidence>
<dbReference type="InterPro" id="IPR052906">
    <property type="entry name" value="Type_IV_Methyl-Rstrct_Enzyme"/>
</dbReference>
<dbReference type="InterPro" id="IPR007560">
    <property type="entry name" value="Restrct_endonuc_IV_Mrr"/>
</dbReference>
<keyword evidence="2" id="KW-0255">Endonuclease</keyword>
<dbReference type="PANTHER" id="PTHR30015:SF7">
    <property type="entry name" value="TYPE IV METHYL-DIRECTED RESTRICTION ENZYME ECOKMRR"/>
    <property type="match status" value="1"/>
</dbReference>
<proteinExistence type="predicted"/>
<dbReference type="GO" id="GO:0004519">
    <property type="term" value="F:endonuclease activity"/>
    <property type="evidence" value="ECO:0007669"/>
    <property type="project" value="UniProtKB-KW"/>
</dbReference>
<protein>
    <submittedName>
        <fullName evidence="2">Restriction endonuclease</fullName>
    </submittedName>
</protein>
<dbReference type="InterPro" id="IPR011335">
    <property type="entry name" value="Restrct_endonuc-II-like"/>
</dbReference>
<dbReference type="InterPro" id="IPR011856">
    <property type="entry name" value="tRNA_endonuc-like_dom_sf"/>
</dbReference>
<reference evidence="2 3" key="1">
    <citation type="submission" date="2024-05" db="EMBL/GenBank/DDBJ databases">
        <authorList>
            <person name="De Oliveira J.P."/>
            <person name="Noriler S.A."/>
            <person name="De Oliveira A.G."/>
            <person name="Sipoli D.S."/>
        </authorList>
    </citation>
    <scope>NUCLEOTIDE SEQUENCE [LARGE SCALE GENOMIC DNA]</scope>
    <source>
        <strain evidence="2 3">LABIM192</strain>
    </source>
</reference>
<evidence type="ECO:0000259" key="1">
    <source>
        <dbReference type="Pfam" id="PF04471"/>
    </source>
</evidence>
<organism evidence="2 3">
    <name type="scientific">Chromobacterium phragmitis</name>
    <dbReference type="NCBI Taxonomy" id="2202141"/>
    <lineage>
        <taxon>Bacteria</taxon>
        <taxon>Pseudomonadati</taxon>
        <taxon>Pseudomonadota</taxon>
        <taxon>Betaproteobacteria</taxon>
        <taxon>Neisseriales</taxon>
        <taxon>Chromobacteriaceae</taxon>
        <taxon>Chromobacterium</taxon>
    </lineage>
</organism>
<keyword evidence="2" id="KW-0540">Nuclease</keyword>
<dbReference type="PANTHER" id="PTHR30015">
    <property type="entry name" value="MRR RESTRICTION SYSTEM PROTEIN"/>
    <property type="match status" value="1"/>
</dbReference>
<keyword evidence="3" id="KW-1185">Reference proteome</keyword>
<dbReference type="Proteomes" id="UP001462502">
    <property type="component" value="Unassembled WGS sequence"/>
</dbReference>
<dbReference type="SUPFAM" id="SSF52980">
    <property type="entry name" value="Restriction endonuclease-like"/>
    <property type="match status" value="1"/>
</dbReference>
<sequence>MRRLAELSWQDFEALVGVMFRRQGYRVEARAGSGADGGVDLELFLGDECHLVQCKRWNAQKVGVAVVRELYGVMQSRGVERGFVVCSGEFTAVAKAFAAGKGIVLLPGKAVLARLREQEAGGEARGCPSCGCEIARR</sequence>
<accession>A0ABV0IQH5</accession>
<name>A0ABV0IQH5_9NEIS</name>
<dbReference type="Gene3D" id="3.40.1350.10">
    <property type="match status" value="1"/>
</dbReference>